<keyword evidence="1" id="KW-0812">Transmembrane</keyword>
<feature type="transmembrane region" description="Helical" evidence="1">
    <location>
        <begin position="112"/>
        <end position="136"/>
    </location>
</feature>
<feature type="transmembrane region" description="Helical" evidence="1">
    <location>
        <begin position="256"/>
        <end position="275"/>
    </location>
</feature>
<evidence type="ECO:0000313" key="2">
    <source>
        <dbReference type="EMBL" id="SMA41798.1"/>
    </source>
</evidence>
<keyword evidence="1" id="KW-1133">Transmembrane helix</keyword>
<accession>A0A1X7AHN3</accession>
<proteinExistence type="predicted"/>
<name>A0A1X7AHN3_9GAMM</name>
<feature type="transmembrane region" description="Helical" evidence="1">
    <location>
        <begin position="28"/>
        <end position="49"/>
    </location>
</feature>
<reference evidence="2 3" key="1">
    <citation type="submission" date="2017-03" db="EMBL/GenBank/DDBJ databases">
        <authorList>
            <person name="Afonso C.L."/>
            <person name="Miller P.J."/>
            <person name="Scott M.A."/>
            <person name="Spackman E."/>
            <person name="Goraichik I."/>
            <person name="Dimitrov K.M."/>
            <person name="Suarez D.L."/>
            <person name="Swayne D.E."/>
        </authorList>
    </citation>
    <scope>NUCLEOTIDE SEQUENCE [LARGE SCALE GENOMIC DNA]</scope>
    <source>
        <strain evidence="2">SB41UT1</strain>
    </source>
</reference>
<dbReference type="InterPro" id="IPR038770">
    <property type="entry name" value="Na+/solute_symporter_sf"/>
</dbReference>
<feature type="transmembrane region" description="Helical" evidence="1">
    <location>
        <begin position="225"/>
        <end position="244"/>
    </location>
</feature>
<gene>
    <name evidence="2" type="ORF">EHSB41UT_01328</name>
</gene>
<dbReference type="EMBL" id="FWPT01000003">
    <property type="protein sequence ID" value="SMA41798.1"/>
    <property type="molecule type" value="Genomic_DNA"/>
</dbReference>
<feature type="transmembrane region" description="Helical" evidence="1">
    <location>
        <begin position="322"/>
        <end position="345"/>
    </location>
</feature>
<dbReference type="Proteomes" id="UP000196573">
    <property type="component" value="Unassembled WGS sequence"/>
</dbReference>
<dbReference type="RefSeq" id="WP_087108166.1">
    <property type="nucleotide sequence ID" value="NZ_CBCSCN010000009.1"/>
</dbReference>
<dbReference type="OrthoDB" id="19972at2"/>
<protein>
    <recommendedName>
        <fullName evidence="4">Sodium:proton antiporter</fullName>
    </recommendedName>
</protein>
<feature type="transmembrane region" description="Helical" evidence="1">
    <location>
        <begin position="69"/>
        <end position="92"/>
    </location>
</feature>
<evidence type="ECO:0008006" key="4">
    <source>
        <dbReference type="Google" id="ProtNLM"/>
    </source>
</evidence>
<feature type="transmembrane region" description="Helical" evidence="1">
    <location>
        <begin position="198"/>
        <end position="219"/>
    </location>
</feature>
<feature type="transmembrane region" description="Helical" evidence="1">
    <location>
        <begin position="287"/>
        <end position="310"/>
    </location>
</feature>
<dbReference type="Gene3D" id="1.20.1530.20">
    <property type="match status" value="1"/>
</dbReference>
<organism evidence="2 3">
    <name type="scientific">Parendozoicomonas haliclonae</name>
    <dbReference type="NCBI Taxonomy" id="1960125"/>
    <lineage>
        <taxon>Bacteria</taxon>
        <taxon>Pseudomonadati</taxon>
        <taxon>Pseudomonadota</taxon>
        <taxon>Gammaproteobacteria</taxon>
        <taxon>Oceanospirillales</taxon>
        <taxon>Endozoicomonadaceae</taxon>
        <taxon>Parendozoicomonas</taxon>
    </lineage>
</organism>
<dbReference type="AlphaFoldDB" id="A0A1X7AHN3"/>
<keyword evidence="1" id="KW-0472">Membrane</keyword>
<evidence type="ECO:0000313" key="3">
    <source>
        <dbReference type="Proteomes" id="UP000196573"/>
    </source>
</evidence>
<sequence length="394" mass="43472">MRKVTVYSLLLLLGLILSQWLPLNFGDSYTSLNPVIVYLTMAALSYIMIEVGYEFDIDKNRLGQYKWDYVVAMTAATFPWLFVVLYFVFVLAPAESWGSFDTWKEMLLLGRFAAPTSAGVLFTMLAAAGLGATWLFKKARVLAIFDDLDTVLLMIPLSIMMAGLTWQMMVMIALIIVMLTVGYQKMRALAIPSSWKWMLFYAFIIATASKSILLISTAIDPSTPIHIEVLLPAFLLGCMIKTSAHGHSADQAKANTVISAVFMILVGLNMPLMNFDLVSSGDASQDWNMILTHVFFVTVISNIGKMFPLLCYRKEASVRERLALSIGMFPRGEVGAGVLIISLGYGVGGVALTIAMLSLTLNLLLTGVFIMAVKRLLNTQDQEVVELSRNPEPA</sequence>
<keyword evidence="3" id="KW-1185">Reference proteome</keyword>
<evidence type="ECO:0000256" key="1">
    <source>
        <dbReference type="SAM" id="Phobius"/>
    </source>
</evidence>
<feature type="transmembrane region" description="Helical" evidence="1">
    <location>
        <begin position="351"/>
        <end position="373"/>
    </location>
</feature>